<dbReference type="InterPro" id="IPR015422">
    <property type="entry name" value="PyrdxlP-dep_Trfase_small"/>
</dbReference>
<keyword evidence="6" id="KW-0663">Pyridoxal phosphate</keyword>
<keyword evidence="13" id="KW-1185">Reference proteome</keyword>
<keyword evidence="8" id="KW-0411">Iron-sulfur</keyword>
<reference evidence="12 13" key="2">
    <citation type="submission" date="2011-11" db="EMBL/GenBank/DDBJ databases">
        <authorList>
            <consortium name="US DOE Joint Genome Institute"/>
            <person name="Lucas S."/>
            <person name="Han J."/>
            <person name="Lapidus A."/>
            <person name="Cheng J.-F."/>
            <person name="Goodwin L."/>
            <person name="Pitluck S."/>
            <person name="Peters L."/>
            <person name="Ovchinnikova G."/>
            <person name="Zhang X."/>
            <person name="Detter J.C."/>
            <person name="Han C."/>
            <person name="Tapia R."/>
            <person name="Land M."/>
            <person name="Hauser L."/>
            <person name="Kyrpides N."/>
            <person name="Ivanova N."/>
            <person name="Pagani I."/>
            <person name="Vogl K."/>
            <person name="Liu Z."/>
            <person name="Overmann J."/>
            <person name="Frigaard N.-U."/>
            <person name="Bryant D."/>
            <person name="Woyke T."/>
        </authorList>
    </citation>
    <scope>NUCLEOTIDE SEQUENCE [LARGE SCALE GENOMIC DNA]</scope>
    <source>
        <strain evidence="12 13">970</strain>
    </source>
</reference>
<dbReference type="RefSeq" id="WP_009146621.1">
    <property type="nucleotide sequence ID" value="NZ_CP121471.1"/>
</dbReference>
<dbReference type="Proteomes" id="UP000002964">
    <property type="component" value="Unassembled WGS sequence"/>
</dbReference>
<protein>
    <recommendedName>
        <fullName evidence="3">cysteine desulfurase</fullName>
        <ecNumber evidence="3">2.8.1.7</ecNumber>
    </recommendedName>
</protein>
<evidence type="ECO:0000256" key="9">
    <source>
        <dbReference type="ARBA" id="ARBA00050776"/>
    </source>
</evidence>
<dbReference type="GO" id="GO:0051536">
    <property type="term" value="F:iron-sulfur cluster binding"/>
    <property type="evidence" value="ECO:0007669"/>
    <property type="project" value="UniProtKB-KW"/>
</dbReference>
<dbReference type="AlphaFoldDB" id="H8YVQ8"/>
<organism evidence="12 13">
    <name type="scientific">Thiorhodovibrio frisius</name>
    <dbReference type="NCBI Taxonomy" id="631362"/>
    <lineage>
        <taxon>Bacteria</taxon>
        <taxon>Pseudomonadati</taxon>
        <taxon>Pseudomonadota</taxon>
        <taxon>Gammaproteobacteria</taxon>
        <taxon>Chromatiales</taxon>
        <taxon>Chromatiaceae</taxon>
        <taxon>Thiorhodovibrio</taxon>
    </lineage>
</organism>
<evidence type="ECO:0000256" key="7">
    <source>
        <dbReference type="ARBA" id="ARBA00023004"/>
    </source>
</evidence>
<dbReference type="Pfam" id="PF00266">
    <property type="entry name" value="Aminotran_5"/>
    <property type="match status" value="1"/>
</dbReference>
<evidence type="ECO:0000313" key="12">
    <source>
        <dbReference type="EMBL" id="EIC23998.1"/>
    </source>
</evidence>
<dbReference type="Gene3D" id="3.90.1150.10">
    <property type="entry name" value="Aspartate Aminotransferase, domain 1"/>
    <property type="match status" value="1"/>
</dbReference>
<name>H8YVQ8_9GAMM</name>
<dbReference type="InterPro" id="IPR015424">
    <property type="entry name" value="PyrdxlP-dep_Trfase"/>
</dbReference>
<keyword evidence="7" id="KW-0408">Iron</keyword>
<evidence type="ECO:0000256" key="3">
    <source>
        <dbReference type="ARBA" id="ARBA00012239"/>
    </source>
</evidence>
<comment type="cofactor">
    <cofactor evidence="1 10">
        <name>pyridoxal 5'-phosphate</name>
        <dbReference type="ChEBI" id="CHEBI:597326"/>
    </cofactor>
</comment>
<dbReference type="InterPro" id="IPR016454">
    <property type="entry name" value="Cysteine_dSase"/>
</dbReference>
<dbReference type="GO" id="GO:0031071">
    <property type="term" value="F:cysteine desulfurase activity"/>
    <property type="evidence" value="ECO:0007669"/>
    <property type="project" value="UniProtKB-EC"/>
</dbReference>
<dbReference type="HOGENOM" id="CLU_003433_0_0_6"/>
<comment type="catalytic activity">
    <reaction evidence="9">
        <text>(sulfur carrier)-H + L-cysteine = (sulfur carrier)-SH + L-alanine</text>
        <dbReference type="Rhea" id="RHEA:43892"/>
        <dbReference type="Rhea" id="RHEA-COMP:14737"/>
        <dbReference type="Rhea" id="RHEA-COMP:14739"/>
        <dbReference type="ChEBI" id="CHEBI:29917"/>
        <dbReference type="ChEBI" id="CHEBI:35235"/>
        <dbReference type="ChEBI" id="CHEBI:57972"/>
        <dbReference type="ChEBI" id="CHEBI:64428"/>
        <dbReference type="EC" id="2.8.1.7"/>
    </reaction>
</comment>
<evidence type="ECO:0000256" key="6">
    <source>
        <dbReference type="ARBA" id="ARBA00022898"/>
    </source>
</evidence>
<dbReference type="PROSITE" id="PS00595">
    <property type="entry name" value="AA_TRANSFER_CLASS_5"/>
    <property type="match status" value="1"/>
</dbReference>
<comment type="similarity">
    <text evidence="2">Belongs to the class-V pyridoxal-phosphate-dependent aminotransferase family. NifS/IscS subfamily.</text>
</comment>
<accession>H8YVQ8</accession>
<evidence type="ECO:0000256" key="8">
    <source>
        <dbReference type="ARBA" id="ARBA00023014"/>
    </source>
</evidence>
<keyword evidence="5" id="KW-0479">Metal-binding</keyword>
<dbReference type="EC" id="2.8.1.7" evidence="3"/>
<dbReference type="eggNOG" id="COG1104">
    <property type="taxonomic scope" value="Bacteria"/>
</dbReference>
<sequence>MSSEVYFDNNATTPCLDAVIAAVSDALGTNFGNPSSAHCRGYMRQEALGAARAFVEDVLGAPAGSAIFTSGGTEANNLVVLGVLRQAQARTPEPIRLITSPVEHSSVTRVADALVTQGVTVDYLPVGSDGVVSTDELELLLARPAALVSLQWANSETGVVQLIDRVAAICRDAGTPLHCDAAQAVGKLPIDLSTLPIDYLTFTGHKLHAPPGIGVVIDTAQRLSQSLWYGGDQERGLRPGTQNLAAIIGLREALEIRSADLDASVDHLRTLRDRFERLILQRIPTANVNGLESPRVCNTSNVCFPGIEGQALVAQMSRRGVCCSQTSACTSHVPRPSSALLAMGLSEEDAFASVRFSFSVLNTDAEVQAVADLLSEVYRDLLRLST</sequence>
<dbReference type="InterPro" id="IPR020578">
    <property type="entry name" value="Aminotrans_V_PyrdxlP_BS"/>
</dbReference>
<evidence type="ECO:0000256" key="5">
    <source>
        <dbReference type="ARBA" id="ARBA00022723"/>
    </source>
</evidence>
<dbReference type="PIRSF" id="PIRSF005572">
    <property type="entry name" value="NifS"/>
    <property type="match status" value="1"/>
</dbReference>
<reference evidence="13" key="1">
    <citation type="submission" date="2011-06" db="EMBL/GenBank/DDBJ databases">
        <authorList>
            <consortium name="US DOE Joint Genome Institute (JGI-PGF)"/>
            <person name="Lucas S."/>
            <person name="Han J."/>
            <person name="Lapidus A."/>
            <person name="Cheng J.-F."/>
            <person name="Goodwin L."/>
            <person name="Pitluck S."/>
            <person name="Peters L."/>
            <person name="Land M.L."/>
            <person name="Hauser L."/>
            <person name="Vogl K."/>
            <person name="Liu Z."/>
            <person name="Overmann J."/>
            <person name="Frigaard N.-U."/>
            <person name="Bryant D.A."/>
            <person name="Woyke T.J."/>
        </authorList>
    </citation>
    <scope>NUCLEOTIDE SEQUENCE [LARGE SCALE GENOMIC DNA]</scope>
    <source>
        <strain evidence="13">970</strain>
    </source>
</reference>
<dbReference type="EMBL" id="JH603163">
    <property type="protein sequence ID" value="EIC23998.1"/>
    <property type="molecule type" value="Genomic_DNA"/>
</dbReference>
<evidence type="ECO:0000256" key="2">
    <source>
        <dbReference type="ARBA" id="ARBA00006490"/>
    </source>
</evidence>
<dbReference type="Gene3D" id="3.40.640.10">
    <property type="entry name" value="Type I PLP-dependent aspartate aminotransferase-like (Major domain)"/>
    <property type="match status" value="1"/>
</dbReference>
<dbReference type="Gene3D" id="1.10.260.50">
    <property type="match status" value="1"/>
</dbReference>
<dbReference type="PANTHER" id="PTHR11601:SF34">
    <property type="entry name" value="CYSTEINE DESULFURASE"/>
    <property type="match status" value="1"/>
</dbReference>
<feature type="domain" description="Aminotransferase class V" evidence="11">
    <location>
        <begin position="5"/>
        <end position="370"/>
    </location>
</feature>
<proteinExistence type="inferred from homology"/>
<dbReference type="InterPro" id="IPR015421">
    <property type="entry name" value="PyrdxlP-dep_Trfase_major"/>
</dbReference>
<evidence type="ECO:0000256" key="10">
    <source>
        <dbReference type="RuleBase" id="RU004504"/>
    </source>
</evidence>
<gene>
    <name evidence="12" type="ORF">Thi970DRAFT_00135</name>
</gene>
<dbReference type="SUPFAM" id="SSF53383">
    <property type="entry name" value="PLP-dependent transferases"/>
    <property type="match status" value="1"/>
</dbReference>
<keyword evidence="4" id="KW-0808">Transferase</keyword>
<dbReference type="PANTHER" id="PTHR11601">
    <property type="entry name" value="CYSTEINE DESULFURYLASE FAMILY MEMBER"/>
    <property type="match status" value="1"/>
</dbReference>
<dbReference type="GO" id="GO:0046872">
    <property type="term" value="F:metal ion binding"/>
    <property type="evidence" value="ECO:0007669"/>
    <property type="project" value="UniProtKB-KW"/>
</dbReference>
<dbReference type="InterPro" id="IPR000192">
    <property type="entry name" value="Aminotrans_V_dom"/>
</dbReference>
<evidence type="ECO:0000313" key="13">
    <source>
        <dbReference type="Proteomes" id="UP000002964"/>
    </source>
</evidence>
<evidence type="ECO:0000256" key="4">
    <source>
        <dbReference type="ARBA" id="ARBA00022679"/>
    </source>
</evidence>
<dbReference type="STRING" id="631362.Thi970DRAFT_00135"/>
<evidence type="ECO:0000259" key="11">
    <source>
        <dbReference type="Pfam" id="PF00266"/>
    </source>
</evidence>
<evidence type="ECO:0000256" key="1">
    <source>
        <dbReference type="ARBA" id="ARBA00001933"/>
    </source>
</evidence>